<dbReference type="InterPro" id="IPR016024">
    <property type="entry name" value="ARM-type_fold"/>
</dbReference>
<comment type="similarity">
    <text evidence="1">Belongs to the protein kinase superfamily.</text>
</comment>
<evidence type="ECO:0000256" key="2">
    <source>
        <dbReference type="SAM" id="MobiDB-lite"/>
    </source>
</evidence>
<dbReference type="Proteomes" id="UP000050795">
    <property type="component" value="Unassembled WGS sequence"/>
</dbReference>
<name>A0AA85KLM3_TRIRE</name>
<evidence type="ECO:0000313" key="4">
    <source>
        <dbReference type="Proteomes" id="UP000050795"/>
    </source>
</evidence>
<dbReference type="WBParaSite" id="TREG1_95410.1">
    <property type="protein sequence ID" value="TREG1_95410.1"/>
    <property type="gene ID" value="TREG1_95410"/>
</dbReference>
<dbReference type="GO" id="GO:0005524">
    <property type="term" value="F:ATP binding"/>
    <property type="evidence" value="ECO:0007669"/>
    <property type="project" value="InterPro"/>
</dbReference>
<sequence length="933" mass="104679">MDAVFNKLKTKVSSALPGNPLTREYEIEKQIGQAGPGLLWKLYSAKKRSTQQEATIWIMEKKLLESYPKTQRDSMIEILKHGVSTLTRIKHPKILSVLQPLEESRESLAYASEPLFTSLNSVLSKEFIHNGQANESMEFSLSDIEIKYGLVQLAEALNFLHCDCHRLHLNLTPESIVINRFGIWKLGGFEFSQAISSNPDGKQSEESIVRIPPWQSNLMPNCQLSLNASSPEAILQGEVTAASDMFSLGLLICALFNRGKSILYVGNDYSAYKRTVKQLPSTLSTKATNLPSNLKEYVKMMISSDPQIRPDAVQFLRTPYFEDASMSVLRSVDNMYQLDNLARSQFYKSLPNSIHTLPKRLCLYRVFPQIAEDFSNPHMVPFILPAVLQIMDTVSQEEFIQYMLPRLIPVMTMKEPIQIILIFLQNLHILSAKFPIKEFRNYVLPMLQLALDMDNKMIQELCLKSLPGIGKAMDISVLKNSLLPRIQRLCLSTEYLSTRMHCIVCIGKLLDHLDKWIVMDDILPFLQQIKSREPTILIAVLGIYRLAFSHEKLGISREKLATKVLPHLIPLSIESSLNLKQYSAYASLIHDMCKHLEREQFSKLEQLHGATDENSMLRIGNLDESMWNSSNSCSDLMTRIIHAYVNDADQYINKGNISQSGPTNNSNNNNTNNNEVLSSILSKNTSPSGCSESKSSSPPINGLSTNENTNNIHLSLEQKRQLAAKQEQIEHLSKCITPLQQQQQSSIGPMKLTTTNNKPKPIDITSSLITYNLNALNTNNNTQNKGSNRLGTGVPLSLITPPQPQQQPQQQQLQLTYGQNGVFNAAPYSNNFVQGQSTMPSTVSPNAIVPLSFNQNNNSNNYAPFTPMTSPPIKSVQQYNNNNNNSFYPMSTNQMAMPLTPSSQLLSNQNSISSYNQTAIKPLSKGDIDDLLS</sequence>
<dbReference type="SMART" id="SM00220">
    <property type="entry name" value="S_TKc"/>
    <property type="match status" value="1"/>
</dbReference>
<accession>A0AA85KLM3</accession>
<feature type="compositionally biased region" description="Polar residues" evidence="2">
    <location>
        <begin position="675"/>
        <end position="685"/>
    </location>
</feature>
<dbReference type="SUPFAM" id="SSF56112">
    <property type="entry name" value="Protein kinase-like (PK-like)"/>
    <property type="match status" value="1"/>
</dbReference>
<reference evidence="5" key="2">
    <citation type="submission" date="2023-11" db="UniProtKB">
        <authorList>
            <consortium name="WormBaseParasite"/>
        </authorList>
    </citation>
    <scope>IDENTIFICATION</scope>
</reference>
<dbReference type="AlphaFoldDB" id="A0AA85KLM3"/>
<protein>
    <recommendedName>
        <fullName evidence="3">Protein kinase domain-containing protein</fullName>
    </recommendedName>
</protein>
<dbReference type="Gene3D" id="3.30.200.20">
    <property type="entry name" value="Phosphorylase Kinase, domain 1"/>
    <property type="match status" value="1"/>
</dbReference>
<dbReference type="CDD" id="cd14011">
    <property type="entry name" value="PK_SCY1_like"/>
    <property type="match status" value="1"/>
</dbReference>
<dbReference type="InterPro" id="IPR011989">
    <property type="entry name" value="ARM-like"/>
</dbReference>
<feature type="compositionally biased region" description="Low complexity" evidence="2">
    <location>
        <begin position="663"/>
        <end position="674"/>
    </location>
</feature>
<feature type="domain" description="Protein kinase" evidence="3">
    <location>
        <begin position="25"/>
        <end position="321"/>
    </location>
</feature>
<feature type="compositionally biased region" description="Low complexity" evidence="2">
    <location>
        <begin position="686"/>
        <end position="699"/>
    </location>
</feature>
<dbReference type="PANTHER" id="PTHR12984">
    <property type="entry name" value="SCY1-RELATED S/T PROTEIN KINASE-LIKE"/>
    <property type="match status" value="1"/>
</dbReference>
<evidence type="ECO:0000256" key="1">
    <source>
        <dbReference type="ARBA" id="ARBA00038349"/>
    </source>
</evidence>
<dbReference type="GO" id="GO:0004672">
    <property type="term" value="F:protein kinase activity"/>
    <property type="evidence" value="ECO:0007669"/>
    <property type="project" value="InterPro"/>
</dbReference>
<organism evidence="4 5">
    <name type="scientific">Trichobilharzia regenti</name>
    <name type="common">Nasal bird schistosome</name>
    <dbReference type="NCBI Taxonomy" id="157069"/>
    <lineage>
        <taxon>Eukaryota</taxon>
        <taxon>Metazoa</taxon>
        <taxon>Spiralia</taxon>
        <taxon>Lophotrochozoa</taxon>
        <taxon>Platyhelminthes</taxon>
        <taxon>Trematoda</taxon>
        <taxon>Digenea</taxon>
        <taxon>Strigeidida</taxon>
        <taxon>Schistosomatoidea</taxon>
        <taxon>Schistosomatidae</taxon>
        <taxon>Trichobilharzia</taxon>
    </lineage>
</organism>
<reference evidence="4" key="1">
    <citation type="submission" date="2022-06" db="EMBL/GenBank/DDBJ databases">
        <authorList>
            <person name="Berger JAMES D."/>
            <person name="Berger JAMES D."/>
        </authorList>
    </citation>
    <scope>NUCLEOTIDE SEQUENCE [LARGE SCALE GENOMIC DNA]</scope>
</reference>
<dbReference type="Gene3D" id="1.25.10.10">
    <property type="entry name" value="Leucine-rich Repeat Variant"/>
    <property type="match status" value="1"/>
</dbReference>
<dbReference type="PROSITE" id="PS50011">
    <property type="entry name" value="PROTEIN_KINASE_DOM"/>
    <property type="match status" value="1"/>
</dbReference>
<dbReference type="Pfam" id="PF00069">
    <property type="entry name" value="Pkinase"/>
    <property type="match status" value="1"/>
</dbReference>
<dbReference type="InterPro" id="IPR011009">
    <property type="entry name" value="Kinase-like_dom_sf"/>
</dbReference>
<feature type="region of interest" description="Disordered" evidence="2">
    <location>
        <begin position="655"/>
        <end position="708"/>
    </location>
</feature>
<evidence type="ECO:0000313" key="5">
    <source>
        <dbReference type="WBParaSite" id="TREG1_95410.1"/>
    </source>
</evidence>
<dbReference type="InterPro" id="IPR051177">
    <property type="entry name" value="CIK-Related_Protein"/>
</dbReference>
<evidence type="ECO:0000259" key="3">
    <source>
        <dbReference type="PROSITE" id="PS50011"/>
    </source>
</evidence>
<keyword evidence="4" id="KW-1185">Reference proteome</keyword>
<dbReference type="PANTHER" id="PTHR12984:SF6">
    <property type="entry name" value="SCY1-LIKE PROTEIN 2"/>
    <property type="match status" value="1"/>
</dbReference>
<proteinExistence type="inferred from homology"/>
<dbReference type="InterPro" id="IPR000719">
    <property type="entry name" value="Prot_kinase_dom"/>
</dbReference>
<dbReference type="Gene3D" id="1.10.510.10">
    <property type="entry name" value="Transferase(Phosphotransferase) domain 1"/>
    <property type="match status" value="1"/>
</dbReference>
<dbReference type="SUPFAM" id="SSF48371">
    <property type="entry name" value="ARM repeat"/>
    <property type="match status" value="1"/>
</dbReference>